<organism evidence="2 3">
    <name type="scientific">Brachionus calyciflorus</name>
    <dbReference type="NCBI Taxonomy" id="104777"/>
    <lineage>
        <taxon>Eukaryota</taxon>
        <taxon>Metazoa</taxon>
        <taxon>Spiralia</taxon>
        <taxon>Gnathifera</taxon>
        <taxon>Rotifera</taxon>
        <taxon>Eurotatoria</taxon>
        <taxon>Monogononta</taxon>
        <taxon>Pseudotrocha</taxon>
        <taxon>Ploima</taxon>
        <taxon>Brachionidae</taxon>
        <taxon>Brachionus</taxon>
    </lineage>
</organism>
<name>A0A814LV78_9BILA</name>
<evidence type="ECO:0000313" key="2">
    <source>
        <dbReference type="EMBL" id="CAF1070202.1"/>
    </source>
</evidence>
<comment type="caution">
    <text evidence="2">The sequence shown here is derived from an EMBL/GenBank/DDBJ whole genome shotgun (WGS) entry which is preliminary data.</text>
</comment>
<accession>A0A814LV78</accession>
<dbReference type="Proteomes" id="UP000663879">
    <property type="component" value="Unassembled WGS sequence"/>
</dbReference>
<dbReference type="EMBL" id="CAJNOC010006099">
    <property type="protein sequence ID" value="CAF1070202.1"/>
    <property type="molecule type" value="Genomic_DNA"/>
</dbReference>
<keyword evidence="3" id="KW-1185">Reference proteome</keyword>
<dbReference type="AlphaFoldDB" id="A0A814LV78"/>
<protein>
    <submittedName>
        <fullName evidence="2">Uncharacterized protein</fullName>
    </submittedName>
</protein>
<reference evidence="2" key="1">
    <citation type="submission" date="2021-02" db="EMBL/GenBank/DDBJ databases">
        <authorList>
            <person name="Nowell W R."/>
        </authorList>
    </citation>
    <scope>NUCLEOTIDE SEQUENCE</scope>
    <source>
        <strain evidence="2">Ploen Becks lab</strain>
    </source>
</reference>
<gene>
    <name evidence="2" type="ORF">OXX778_LOCUS19687</name>
</gene>
<keyword evidence="1" id="KW-0175">Coiled coil</keyword>
<evidence type="ECO:0000313" key="3">
    <source>
        <dbReference type="Proteomes" id="UP000663879"/>
    </source>
</evidence>
<sequence length="119" mass="13993">MVKHSEASVVKLKEELSSKLKQVRATTNLKADFEEASKICQELYENKERVELELEELRDRQLSDHGKQLQSTTQRVEQLERENFELKQQLGFRCPVCLLNQNNQLRFIEGKVCYNPNLI</sequence>
<evidence type="ECO:0000256" key="1">
    <source>
        <dbReference type="SAM" id="Coils"/>
    </source>
</evidence>
<proteinExistence type="predicted"/>
<feature type="coiled-coil region" evidence="1">
    <location>
        <begin position="33"/>
        <end position="89"/>
    </location>
</feature>